<accession>A0A3M7QIQ9</accession>
<dbReference type="Proteomes" id="UP000276133">
    <property type="component" value="Unassembled WGS sequence"/>
</dbReference>
<dbReference type="AlphaFoldDB" id="A0A3M7QIQ9"/>
<name>A0A3M7QIQ9_BRAPC</name>
<keyword evidence="2" id="KW-1185">Reference proteome</keyword>
<dbReference type="EMBL" id="REGN01006037">
    <property type="protein sequence ID" value="RNA11143.1"/>
    <property type="molecule type" value="Genomic_DNA"/>
</dbReference>
<gene>
    <name evidence="1" type="ORF">BpHYR1_009956</name>
</gene>
<evidence type="ECO:0000313" key="2">
    <source>
        <dbReference type="Proteomes" id="UP000276133"/>
    </source>
</evidence>
<proteinExistence type="predicted"/>
<feature type="non-terminal residue" evidence="1">
    <location>
        <position position="69"/>
    </location>
</feature>
<protein>
    <submittedName>
        <fullName evidence="1">Uncharacterized protein</fullName>
    </submittedName>
</protein>
<reference evidence="1 2" key="1">
    <citation type="journal article" date="2018" name="Sci. Rep.">
        <title>Genomic signatures of local adaptation to the degree of environmental predictability in rotifers.</title>
        <authorList>
            <person name="Franch-Gras L."/>
            <person name="Hahn C."/>
            <person name="Garcia-Roger E.M."/>
            <person name="Carmona M.J."/>
            <person name="Serra M."/>
            <person name="Gomez A."/>
        </authorList>
    </citation>
    <scope>NUCLEOTIDE SEQUENCE [LARGE SCALE GENOMIC DNA]</scope>
    <source>
        <strain evidence="1">HYR1</strain>
    </source>
</reference>
<comment type="caution">
    <text evidence="1">The sequence shown here is derived from an EMBL/GenBank/DDBJ whole genome shotgun (WGS) entry which is preliminary data.</text>
</comment>
<sequence length="69" mass="8032">MSLIEEIPNNISQDQVFEPNSKRKTRGKGKTYFPFCSFLSLENAKECLDREFEGNNWTIKRATETLQSD</sequence>
<evidence type="ECO:0000313" key="1">
    <source>
        <dbReference type="EMBL" id="RNA11143.1"/>
    </source>
</evidence>
<organism evidence="1 2">
    <name type="scientific">Brachionus plicatilis</name>
    <name type="common">Marine rotifer</name>
    <name type="synonym">Brachionus muelleri</name>
    <dbReference type="NCBI Taxonomy" id="10195"/>
    <lineage>
        <taxon>Eukaryota</taxon>
        <taxon>Metazoa</taxon>
        <taxon>Spiralia</taxon>
        <taxon>Gnathifera</taxon>
        <taxon>Rotifera</taxon>
        <taxon>Eurotatoria</taxon>
        <taxon>Monogononta</taxon>
        <taxon>Pseudotrocha</taxon>
        <taxon>Ploima</taxon>
        <taxon>Brachionidae</taxon>
        <taxon>Brachionus</taxon>
    </lineage>
</organism>